<feature type="compositionally biased region" description="Polar residues" evidence="1">
    <location>
        <begin position="121"/>
        <end position="136"/>
    </location>
</feature>
<name>A0AAV4S6D9_9ARAC</name>
<reference evidence="2 3" key="1">
    <citation type="submission" date="2021-06" db="EMBL/GenBank/DDBJ databases">
        <title>Caerostris darwini draft genome.</title>
        <authorList>
            <person name="Kono N."/>
            <person name="Arakawa K."/>
        </authorList>
    </citation>
    <scope>NUCLEOTIDE SEQUENCE [LARGE SCALE GENOMIC DNA]</scope>
</reference>
<accession>A0AAV4S6D9</accession>
<dbReference type="Proteomes" id="UP001054837">
    <property type="component" value="Unassembled WGS sequence"/>
</dbReference>
<feature type="region of interest" description="Disordered" evidence="1">
    <location>
        <begin position="100"/>
        <end position="157"/>
    </location>
</feature>
<proteinExistence type="predicted"/>
<feature type="compositionally biased region" description="Basic and acidic residues" evidence="1">
    <location>
        <begin position="141"/>
        <end position="157"/>
    </location>
</feature>
<keyword evidence="3" id="KW-1185">Reference proteome</keyword>
<feature type="compositionally biased region" description="Basic and acidic residues" evidence="1">
    <location>
        <begin position="108"/>
        <end position="120"/>
    </location>
</feature>
<evidence type="ECO:0000313" key="2">
    <source>
        <dbReference type="EMBL" id="GIY30068.1"/>
    </source>
</evidence>
<gene>
    <name evidence="2" type="ORF">CDAR_445361</name>
</gene>
<evidence type="ECO:0000256" key="1">
    <source>
        <dbReference type="SAM" id="MobiDB-lite"/>
    </source>
</evidence>
<sequence>MILYFPAYSIPLWSPCGGYLPISFHNHNYGNHKTLDDDNDNDPLKNYLTRLPKNKLGHSSSIFSKNNKHYLSHHNPKKHNGYYRDRQACDYDYHDGLGYFPTNHRSSKRDEKQRRGESNRHPLSTSQNNDGNSIANHSCHMKLDSDLRKDETVSNYM</sequence>
<organism evidence="2 3">
    <name type="scientific">Caerostris darwini</name>
    <dbReference type="NCBI Taxonomy" id="1538125"/>
    <lineage>
        <taxon>Eukaryota</taxon>
        <taxon>Metazoa</taxon>
        <taxon>Ecdysozoa</taxon>
        <taxon>Arthropoda</taxon>
        <taxon>Chelicerata</taxon>
        <taxon>Arachnida</taxon>
        <taxon>Araneae</taxon>
        <taxon>Araneomorphae</taxon>
        <taxon>Entelegynae</taxon>
        <taxon>Araneoidea</taxon>
        <taxon>Araneidae</taxon>
        <taxon>Caerostris</taxon>
    </lineage>
</organism>
<dbReference type="EMBL" id="BPLQ01007426">
    <property type="protein sequence ID" value="GIY30068.1"/>
    <property type="molecule type" value="Genomic_DNA"/>
</dbReference>
<dbReference type="AlphaFoldDB" id="A0AAV4S6D9"/>
<protein>
    <submittedName>
        <fullName evidence="2">Uncharacterized protein</fullName>
    </submittedName>
</protein>
<evidence type="ECO:0000313" key="3">
    <source>
        <dbReference type="Proteomes" id="UP001054837"/>
    </source>
</evidence>
<comment type="caution">
    <text evidence="2">The sequence shown here is derived from an EMBL/GenBank/DDBJ whole genome shotgun (WGS) entry which is preliminary data.</text>
</comment>